<reference evidence="5 6" key="1">
    <citation type="submission" date="2013-12" db="EMBL/GenBank/DDBJ databases">
        <title>Draft genome of the parsitic nematode Ancylostoma duodenale.</title>
        <authorList>
            <person name="Mitreva M."/>
        </authorList>
    </citation>
    <scope>NUCLEOTIDE SEQUENCE [LARGE SCALE GENOMIC DNA]</scope>
    <source>
        <strain evidence="5 6">Zhejiang</strain>
    </source>
</reference>
<feature type="domain" description="DNA helicase Pif1-like 2B" evidence="4">
    <location>
        <begin position="1191"/>
        <end position="1236"/>
    </location>
</feature>
<gene>
    <name evidence="5" type="ORF">ANCDUO_17270</name>
</gene>
<proteinExistence type="inferred from homology"/>
<protein>
    <recommendedName>
        <fullName evidence="1">ATP-dependent DNA helicase</fullName>
        <ecNumber evidence="1">5.6.2.3</ecNumber>
    </recommendedName>
</protein>
<evidence type="ECO:0000256" key="1">
    <source>
        <dbReference type="RuleBase" id="RU363044"/>
    </source>
</evidence>
<dbReference type="GO" id="GO:0005524">
    <property type="term" value="F:ATP binding"/>
    <property type="evidence" value="ECO:0007669"/>
    <property type="project" value="UniProtKB-KW"/>
</dbReference>
<dbReference type="Gene3D" id="3.40.50.300">
    <property type="entry name" value="P-loop containing nucleotide triphosphate hydrolases"/>
    <property type="match status" value="1"/>
</dbReference>
<evidence type="ECO:0000259" key="3">
    <source>
        <dbReference type="Pfam" id="PF14214"/>
    </source>
</evidence>
<dbReference type="OrthoDB" id="5796349at2759"/>
<keyword evidence="1" id="KW-0547">Nucleotide-binding</keyword>
<comment type="catalytic activity">
    <reaction evidence="1">
        <text>ATP + H2O = ADP + phosphate + H(+)</text>
        <dbReference type="Rhea" id="RHEA:13065"/>
        <dbReference type="ChEBI" id="CHEBI:15377"/>
        <dbReference type="ChEBI" id="CHEBI:15378"/>
        <dbReference type="ChEBI" id="CHEBI:30616"/>
        <dbReference type="ChEBI" id="CHEBI:43474"/>
        <dbReference type="ChEBI" id="CHEBI:456216"/>
        <dbReference type="EC" id="5.6.2.3"/>
    </reaction>
</comment>
<dbReference type="GO" id="GO:0016887">
    <property type="term" value="F:ATP hydrolysis activity"/>
    <property type="evidence" value="ECO:0007669"/>
    <property type="project" value="RHEA"/>
</dbReference>
<dbReference type="EMBL" id="KN743176">
    <property type="protein sequence ID" value="KIH52626.1"/>
    <property type="molecule type" value="Genomic_DNA"/>
</dbReference>
<name>A0A0C2G6C2_9BILA</name>
<keyword evidence="1" id="KW-0378">Hydrolase</keyword>
<dbReference type="GO" id="GO:0000723">
    <property type="term" value="P:telomere maintenance"/>
    <property type="evidence" value="ECO:0007669"/>
    <property type="project" value="InterPro"/>
</dbReference>
<keyword evidence="1" id="KW-0227">DNA damage</keyword>
<dbReference type="GO" id="GO:0043139">
    <property type="term" value="F:5'-3' DNA helicase activity"/>
    <property type="evidence" value="ECO:0007669"/>
    <property type="project" value="UniProtKB-EC"/>
</dbReference>
<dbReference type="CDD" id="cd18809">
    <property type="entry name" value="SF1_C_RecD"/>
    <property type="match status" value="1"/>
</dbReference>
<dbReference type="GO" id="GO:0006281">
    <property type="term" value="P:DNA repair"/>
    <property type="evidence" value="ECO:0007669"/>
    <property type="project" value="UniProtKB-KW"/>
</dbReference>
<keyword evidence="6" id="KW-1185">Reference proteome</keyword>
<dbReference type="GO" id="GO:0006310">
    <property type="term" value="P:DNA recombination"/>
    <property type="evidence" value="ECO:0007669"/>
    <property type="project" value="UniProtKB-KW"/>
</dbReference>
<comment type="cofactor">
    <cofactor evidence="1">
        <name>Mg(2+)</name>
        <dbReference type="ChEBI" id="CHEBI:18420"/>
    </cofactor>
</comment>
<sequence>MCCSGGKVKLPHLNPPPEPLLSYMSGTTTESKHFLQNIRRYNSCFQMTSFGTTATVQESGFMPTFKVKGQIYHRVGSLLPLPSETPKFLQIYFMGDEEQEVNQRCENTNGTRRNIVLNLQRMFHQHNNLIKVFKTALERMPTDEYRIVIRADKRPAGEHERRFNAPTVNEVAVVMVGDEFERRDIVIQKRNDSLQRISETHRSYDALQYPILFWEGEDGYHFNRMQTDPRTGFSLNKKVSAKDFYANRIMIRDASSNHLLKCRQLFHQFIVDMYAKIESERLLYIRLNQRKLRVDDYIHLRDAIANDGNSTDVGRLVILPATFTGSPRHMHEYAQDAMLYVRTCGRPDLFITFTCNPEWTEIKDELFPGQVPSDRHDLIARVFKQKLSKFMDVITKSHIFGETRCWLYSVEWQKRGLPHAHVLVWLKEKIHPTQIDTIISAEIPNPEQDPGLFEIVTKNMIHGPCGPLNPTSPCMKDRKCSKRYPREFIQETQTGNDGYPLYRRRKPGEGGLAAVVKMRVNNQQTEIEVDNRWVVPYNPLLSKMFEAHINVEYCNSVKSIKYICKYVTKGNDMAVFRLEDENGALDEILQYLVGRFINTNEGVWHILCFSIHERYPPIVHLSIHLENGQRVYFTADTARERAANPPNTTLTAFFQLCQQDSFAKTLLYPEVPKYYTWNASRKVFCKRKQGAPVSGSDVRESDALGRVYTVHPNNDECYFLRLLLHTVRGPTSFADLKTVDGVVCETYREACQRRGLLENDQHWDTTLAEASLTCFPSQIRSLFAIIVTSCAPSNPQSLWEKYKESLSEDILREHRRIDPEVNFCTEIFNQALILLEDKCISISSKTLSELGLHAPSRTGAELVQSEVLRERSYNTEELENFVRANEPLLVPDQRVAYEAITDMIRNGNGGIFFLDAPGGTGKTFLINLLLAEVRKRNEIAVAVASSGIAATLLDGGRTAHSALKLPLDLARSENPVCNISKGSGKAQVLKMCKVIVWDECTMAHKRALEALDRTLQDIRENNRLMGGVVLVLAGDFRQTLPVIPRATPADELNACLKASYLWRHVQKMTLTTNMRVHLQGDLSAQSFAQQLLRLGDGEFPVDPDTDLISFPSDFCNRAASPEELIVMVFPDISNNFRNHQWLRDRAILAPMNDNVNKINIEIQNQLPGPAVTYASIDTVVDSEQAVCYPTEFLNSLEPPGMPAHRLVLKVGSPVMLLRNIDPPKLCNGTRLCVKNLMPNVIEATILTGKARGEDVFIPRIPMIPTDMPFDFKRLQFPVRLAFAITINKAQGQSLRVAGINLETPCFSHGQLYVACSRVGAPKQLYIYVPDGKTKNIVYSNALC</sequence>
<dbReference type="EC" id="5.6.2.3" evidence="1"/>
<feature type="domain" description="Helitron helicase-like" evidence="3">
    <location>
        <begin position="244"/>
        <end position="424"/>
    </location>
</feature>
<evidence type="ECO:0000313" key="5">
    <source>
        <dbReference type="EMBL" id="KIH52626.1"/>
    </source>
</evidence>
<dbReference type="SUPFAM" id="SSF52540">
    <property type="entry name" value="P-loop containing nucleoside triphosphate hydrolases"/>
    <property type="match status" value="2"/>
</dbReference>
<dbReference type="InterPro" id="IPR049163">
    <property type="entry name" value="Pif1-like_2B_dom"/>
</dbReference>
<evidence type="ECO:0000259" key="2">
    <source>
        <dbReference type="Pfam" id="PF05970"/>
    </source>
</evidence>
<keyword evidence="1" id="KW-0233">DNA recombination</keyword>
<dbReference type="PANTHER" id="PTHR10492">
    <property type="match status" value="1"/>
</dbReference>
<dbReference type="PANTHER" id="PTHR10492:SF57">
    <property type="entry name" value="ATP-DEPENDENT DNA HELICASE"/>
    <property type="match status" value="1"/>
</dbReference>
<dbReference type="InterPro" id="IPR010285">
    <property type="entry name" value="DNA_helicase_pif1-like_DEAD"/>
</dbReference>
<keyword evidence="1" id="KW-0347">Helicase</keyword>
<dbReference type="Pfam" id="PF21530">
    <property type="entry name" value="Pif1_2B_dom"/>
    <property type="match status" value="1"/>
</dbReference>
<comment type="similarity">
    <text evidence="1">Belongs to the helicase family.</text>
</comment>
<accession>A0A0C2G6C2</accession>
<dbReference type="InterPro" id="IPR027417">
    <property type="entry name" value="P-loop_NTPase"/>
</dbReference>
<keyword evidence="1" id="KW-0234">DNA repair</keyword>
<dbReference type="Pfam" id="PF14214">
    <property type="entry name" value="Helitron_like_N"/>
    <property type="match status" value="1"/>
</dbReference>
<evidence type="ECO:0000313" key="6">
    <source>
        <dbReference type="Proteomes" id="UP000054047"/>
    </source>
</evidence>
<dbReference type="InterPro" id="IPR025476">
    <property type="entry name" value="Helitron_helicase-like"/>
</dbReference>
<dbReference type="Pfam" id="PF05970">
    <property type="entry name" value="PIF1"/>
    <property type="match status" value="1"/>
</dbReference>
<feature type="domain" description="DNA helicase Pif1-like DEAD-box helicase" evidence="2">
    <location>
        <begin position="889"/>
        <end position="1100"/>
    </location>
</feature>
<keyword evidence="1" id="KW-0067">ATP-binding</keyword>
<dbReference type="Proteomes" id="UP000054047">
    <property type="component" value="Unassembled WGS sequence"/>
</dbReference>
<organism evidence="5 6">
    <name type="scientific">Ancylostoma duodenale</name>
    <dbReference type="NCBI Taxonomy" id="51022"/>
    <lineage>
        <taxon>Eukaryota</taxon>
        <taxon>Metazoa</taxon>
        <taxon>Ecdysozoa</taxon>
        <taxon>Nematoda</taxon>
        <taxon>Chromadorea</taxon>
        <taxon>Rhabditida</taxon>
        <taxon>Rhabditina</taxon>
        <taxon>Rhabditomorpha</taxon>
        <taxon>Strongyloidea</taxon>
        <taxon>Ancylostomatidae</taxon>
        <taxon>Ancylostomatinae</taxon>
        <taxon>Ancylostoma</taxon>
    </lineage>
</organism>
<evidence type="ECO:0000259" key="4">
    <source>
        <dbReference type="Pfam" id="PF21530"/>
    </source>
</evidence>